<evidence type="ECO:0000313" key="2">
    <source>
        <dbReference type="Proteomes" id="UP001139981"/>
    </source>
</evidence>
<comment type="caution">
    <text evidence="1">The sequence shown here is derived from an EMBL/GenBank/DDBJ whole genome shotgun (WGS) entry which is preliminary data.</text>
</comment>
<proteinExistence type="predicted"/>
<dbReference type="EMBL" id="JANBVB010000079">
    <property type="protein sequence ID" value="KAJ2898063.1"/>
    <property type="molecule type" value="Genomic_DNA"/>
</dbReference>
<evidence type="ECO:0000313" key="1">
    <source>
        <dbReference type="EMBL" id="KAJ2898063.1"/>
    </source>
</evidence>
<keyword evidence="2" id="KW-1185">Reference proteome</keyword>
<protein>
    <submittedName>
        <fullName evidence="1">Uncharacterized protein</fullName>
    </submittedName>
</protein>
<gene>
    <name evidence="1" type="ORF">IWW38_001512</name>
</gene>
<sequence length="194" mass="21751">MSVSAGSLPSPANQSAKRITQENAARLAVLDKAYLAVNIVYILVRFILQYRSINWTETILYLFTVAIESFLYVNLYKMSRPRYDPGGILISSGTDLSQPGLVSYMFDYIYVSWLVHLLSLLTKWAWALYLAIPVYLAYTFGPYVLQFIRSQTGAGAAGSGQQAAAAAGTVGDAEKDKKRQEKKERKQQRVKYSR</sequence>
<organism evidence="1 2">
    <name type="scientific">Coemansia aciculifera</name>
    <dbReference type="NCBI Taxonomy" id="417176"/>
    <lineage>
        <taxon>Eukaryota</taxon>
        <taxon>Fungi</taxon>
        <taxon>Fungi incertae sedis</taxon>
        <taxon>Zoopagomycota</taxon>
        <taxon>Kickxellomycotina</taxon>
        <taxon>Kickxellomycetes</taxon>
        <taxon>Kickxellales</taxon>
        <taxon>Kickxellaceae</taxon>
        <taxon>Coemansia</taxon>
    </lineage>
</organism>
<dbReference type="Proteomes" id="UP001139981">
    <property type="component" value="Unassembled WGS sequence"/>
</dbReference>
<reference evidence="1" key="1">
    <citation type="submission" date="2022-07" db="EMBL/GenBank/DDBJ databases">
        <title>Phylogenomic reconstructions and comparative analyses of Kickxellomycotina fungi.</title>
        <authorList>
            <person name="Reynolds N.K."/>
            <person name="Stajich J.E."/>
            <person name="Barry K."/>
            <person name="Grigoriev I.V."/>
            <person name="Crous P."/>
            <person name="Smith M.E."/>
        </authorList>
    </citation>
    <scope>NUCLEOTIDE SEQUENCE</scope>
    <source>
        <strain evidence="1">CBS 190363</strain>
    </source>
</reference>
<accession>A0ACC1M5P6</accession>
<name>A0ACC1M5P6_9FUNG</name>